<sequence>MMKSFEEIREACPERSRRVLLLKKQSICEMYQITEIAIFGSYARGEQTETSDIDILVDYETAPTFMMLVELRDYLSQLFGLKVDVVTKNGLKNRIRNRVLSEVIYI</sequence>
<name>A0ABT4ZN98_9CYAN</name>
<organism evidence="11 12">
    <name type="scientific">Sphaerospermopsis kisseleviana CS-549</name>
    <dbReference type="NCBI Taxonomy" id="3021783"/>
    <lineage>
        <taxon>Bacteria</taxon>
        <taxon>Bacillati</taxon>
        <taxon>Cyanobacteriota</taxon>
        <taxon>Cyanophyceae</taxon>
        <taxon>Nostocales</taxon>
        <taxon>Aphanizomenonaceae</taxon>
        <taxon>Sphaerospermopsis</taxon>
        <taxon>Sphaerospermopsis kisseleviana</taxon>
    </lineage>
</organism>
<protein>
    <submittedName>
        <fullName evidence="11">Nucleotidyltransferase family protein</fullName>
    </submittedName>
</protein>
<evidence type="ECO:0000256" key="3">
    <source>
        <dbReference type="ARBA" id="ARBA00022679"/>
    </source>
</evidence>
<evidence type="ECO:0000256" key="6">
    <source>
        <dbReference type="ARBA" id="ARBA00022741"/>
    </source>
</evidence>
<keyword evidence="5" id="KW-0479">Metal-binding</keyword>
<dbReference type="PANTHER" id="PTHR33571:SF14">
    <property type="entry name" value="PROTEIN ADENYLYLTRANSFERASE MJ0435-RELATED"/>
    <property type="match status" value="1"/>
</dbReference>
<dbReference type="EMBL" id="JAQMTI010000080">
    <property type="protein sequence ID" value="MDB9440868.1"/>
    <property type="molecule type" value="Genomic_DNA"/>
</dbReference>
<keyword evidence="6" id="KW-0547">Nucleotide-binding</keyword>
<dbReference type="InterPro" id="IPR002934">
    <property type="entry name" value="Polymerase_NTP_transf_dom"/>
</dbReference>
<evidence type="ECO:0000313" key="11">
    <source>
        <dbReference type="EMBL" id="MDB9440868.1"/>
    </source>
</evidence>
<dbReference type="SUPFAM" id="SSF81301">
    <property type="entry name" value="Nucleotidyltransferase"/>
    <property type="match status" value="1"/>
</dbReference>
<keyword evidence="4" id="KW-0548">Nucleotidyltransferase</keyword>
<feature type="domain" description="Polymerase nucleotidyl transferase" evidence="10">
    <location>
        <begin position="24"/>
        <end position="105"/>
    </location>
</feature>
<keyword evidence="7" id="KW-0067">ATP-binding</keyword>
<evidence type="ECO:0000259" key="10">
    <source>
        <dbReference type="Pfam" id="PF01909"/>
    </source>
</evidence>
<dbReference type="Gene3D" id="3.30.460.10">
    <property type="entry name" value="Beta Polymerase, domain 2"/>
    <property type="match status" value="1"/>
</dbReference>
<dbReference type="Pfam" id="PF01909">
    <property type="entry name" value="NTP_transf_2"/>
    <property type="match status" value="1"/>
</dbReference>
<dbReference type="InterPro" id="IPR043519">
    <property type="entry name" value="NT_sf"/>
</dbReference>
<keyword evidence="2" id="KW-1277">Toxin-antitoxin system</keyword>
<evidence type="ECO:0000256" key="9">
    <source>
        <dbReference type="ARBA" id="ARBA00038276"/>
    </source>
</evidence>
<comment type="similarity">
    <text evidence="9">Belongs to the MntA antitoxin family.</text>
</comment>
<proteinExistence type="inferred from homology"/>
<accession>A0ABT4ZN98</accession>
<comment type="cofactor">
    <cofactor evidence="1">
        <name>Mg(2+)</name>
        <dbReference type="ChEBI" id="CHEBI:18420"/>
    </cofactor>
</comment>
<evidence type="ECO:0000256" key="7">
    <source>
        <dbReference type="ARBA" id="ARBA00022840"/>
    </source>
</evidence>
<keyword evidence="3" id="KW-0808">Transferase</keyword>
<dbReference type="CDD" id="cd05403">
    <property type="entry name" value="NT_KNTase_like"/>
    <property type="match status" value="1"/>
</dbReference>
<evidence type="ECO:0000256" key="4">
    <source>
        <dbReference type="ARBA" id="ARBA00022695"/>
    </source>
</evidence>
<keyword evidence="8" id="KW-0460">Magnesium</keyword>
<evidence type="ECO:0000256" key="1">
    <source>
        <dbReference type="ARBA" id="ARBA00001946"/>
    </source>
</evidence>
<evidence type="ECO:0000313" key="12">
    <source>
        <dbReference type="Proteomes" id="UP001211711"/>
    </source>
</evidence>
<reference evidence="11 12" key="1">
    <citation type="submission" date="2023-01" db="EMBL/GenBank/DDBJ databases">
        <title>Genomes from the Australian National Cyanobacteria Reference Collection.</title>
        <authorList>
            <person name="Willis A."/>
            <person name="Lee E.M.F."/>
        </authorList>
    </citation>
    <scope>NUCLEOTIDE SEQUENCE [LARGE SCALE GENOMIC DNA]</scope>
    <source>
        <strain evidence="11 12">CS-549</strain>
    </source>
</reference>
<evidence type="ECO:0000256" key="2">
    <source>
        <dbReference type="ARBA" id="ARBA00022649"/>
    </source>
</evidence>
<dbReference type="PANTHER" id="PTHR33571">
    <property type="entry name" value="SSL8005 PROTEIN"/>
    <property type="match status" value="1"/>
</dbReference>
<comment type="caution">
    <text evidence="11">The sequence shown here is derived from an EMBL/GenBank/DDBJ whole genome shotgun (WGS) entry which is preliminary data.</text>
</comment>
<dbReference type="InterPro" id="IPR052038">
    <property type="entry name" value="Type-VII_TA_antitoxin"/>
</dbReference>
<keyword evidence="12" id="KW-1185">Reference proteome</keyword>
<evidence type="ECO:0000256" key="5">
    <source>
        <dbReference type="ARBA" id="ARBA00022723"/>
    </source>
</evidence>
<dbReference type="Proteomes" id="UP001211711">
    <property type="component" value="Unassembled WGS sequence"/>
</dbReference>
<evidence type="ECO:0000256" key="8">
    <source>
        <dbReference type="ARBA" id="ARBA00022842"/>
    </source>
</evidence>
<gene>
    <name evidence="11" type="ORF">PN497_05750</name>
</gene>
<dbReference type="RefSeq" id="WP_096567108.1">
    <property type="nucleotide sequence ID" value="NZ_JAQMTI010000080.1"/>
</dbReference>